<keyword evidence="2 6" id="KW-0812">Transmembrane</keyword>
<dbReference type="AlphaFoldDB" id="A0A0A1T947"/>
<dbReference type="Proteomes" id="UP000039046">
    <property type="component" value="Unassembled WGS sequence"/>
</dbReference>
<keyword evidence="3 6" id="KW-1133">Transmembrane helix</keyword>
<feature type="transmembrane region" description="Helical" evidence="6">
    <location>
        <begin position="440"/>
        <end position="460"/>
    </location>
</feature>
<feature type="transmembrane region" description="Helical" evidence="6">
    <location>
        <begin position="73"/>
        <end position="94"/>
    </location>
</feature>
<protein>
    <recommendedName>
        <fullName evidence="9">Major facilitator superfamily (MFS) profile domain-containing protein</fullName>
    </recommendedName>
</protein>
<gene>
    <name evidence="7" type="ORF">VHEMI02709</name>
</gene>
<dbReference type="GO" id="GO:0022857">
    <property type="term" value="F:transmembrane transporter activity"/>
    <property type="evidence" value="ECO:0007669"/>
    <property type="project" value="InterPro"/>
</dbReference>
<feature type="transmembrane region" description="Helical" evidence="6">
    <location>
        <begin position="231"/>
        <end position="253"/>
    </location>
</feature>
<dbReference type="Gene3D" id="1.20.1250.20">
    <property type="entry name" value="MFS general substrate transporter like domains"/>
    <property type="match status" value="1"/>
</dbReference>
<evidence type="ECO:0000256" key="4">
    <source>
        <dbReference type="ARBA" id="ARBA00023136"/>
    </source>
</evidence>
<feature type="transmembrane region" description="Helical" evidence="6">
    <location>
        <begin position="539"/>
        <end position="558"/>
    </location>
</feature>
<evidence type="ECO:0000313" key="7">
    <source>
        <dbReference type="EMBL" id="CEJ82660.1"/>
    </source>
</evidence>
<dbReference type="OrthoDB" id="2585655at2759"/>
<feature type="transmembrane region" description="Helical" evidence="6">
    <location>
        <begin position="144"/>
        <end position="162"/>
    </location>
</feature>
<feature type="transmembrane region" description="Helical" evidence="6">
    <location>
        <begin position="204"/>
        <end position="225"/>
    </location>
</feature>
<feature type="transmembrane region" description="Helical" evidence="6">
    <location>
        <begin position="508"/>
        <end position="527"/>
    </location>
</feature>
<feature type="transmembrane region" description="Helical" evidence="6">
    <location>
        <begin position="472"/>
        <end position="496"/>
    </location>
</feature>
<dbReference type="Pfam" id="PF07690">
    <property type="entry name" value="MFS_1"/>
    <property type="match status" value="1"/>
</dbReference>
<dbReference type="PANTHER" id="PTHR23502">
    <property type="entry name" value="MAJOR FACILITATOR SUPERFAMILY"/>
    <property type="match status" value="1"/>
</dbReference>
<evidence type="ECO:0000256" key="1">
    <source>
        <dbReference type="ARBA" id="ARBA00004141"/>
    </source>
</evidence>
<feature type="transmembrane region" description="Helical" evidence="6">
    <location>
        <begin position="114"/>
        <end position="132"/>
    </location>
</feature>
<evidence type="ECO:0000256" key="6">
    <source>
        <dbReference type="SAM" id="Phobius"/>
    </source>
</evidence>
<evidence type="ECO:0000256" key="2">
    <source>
        <dbReference type="ARBA" id="ARBA00022692"/>
    </source>
</evidence>
<dbReference type="InterPro" id="IPR036259">
    <property type="entry name" value="MFS_trans_sf"/>
</dbReference>
<evidence type="ECO:0000256" key="5">
    <source>
        <dbReference type="SAM" id="MobiDB-lite"/>
    </source>
</evidence>
<comment type="subcellular location">
    <subcellularLocation>
        <location evidence="1">Membrane</location>
        <topology evidence="1">Multi-pass membrane protein</topology>
    </subcellularLocation>
</comment>
<keyword evidence="4 6" id="KW-0472">Membrane</keyword>
<reference evidence="7 8" key="1">
    <citation type="journal article" date="2015" name="Genome Announc.">
        <title>Draft Genome Sequence and Gene Annotation of the Entomopathogenic Fungus Verticillium hemipterigenum.</title>
        <authorList>
            <person name="Horn F."/>
            <person name="Habel A."/>
            <person name="Scharf D.H."/>
            <person name="Dworschak J."/>
            <person name="Brakhage A.A."/>
            <person name="Guthke R."/>
            <person name="Hertweck C."/>
            <person name="Linde J."/>
        </authorList>
    </citation>
    <scope>NUCLEOTIDE SEQUENCE [LARGE SCALE GENOMIC DNA]</scope>
</reference>
<keyword evidence="8" id="KW-1185">Reference proteome</keyword>
<feature type="transmembrane region" description="Helical" evidence="6">
    <location>
        <begin position="360"/>
        <end position="386"/>
    </location>
</feature>
<dbReference type="PANTHER" id="PTHR23502:SF29">
    <property type="entry name" value="TRANSPORTER, PUTATIVE (AFU_ORTHOLOGUE AFUA_6G06680)-RELATED"/>
    <property type="match status" value="1"/>
</dbReference>
<organism evidence="7 8">
    <name type="scientific">[Torrubiella] hemipterigena</name>
    <dbReference type="NCBI Taxonomy" id="1531966"/>
    <lineage>
        <taxon>Eukaryota</taxon>
        <taxon>Fungi</taxon>
        <taxon>Dikarya</taxon>
        <taxon>Ascomycota</taxon>
        <taxon>Pezizomycotina</taxon>
        <taxon>Sordariomycetes</taxon>
        <taxon>Hypocreomycetidae</taxon>
        <taxon>Hypocreales</taxon>
        <taxon>Clavicipitaceae</taxon>
        <taxon>Clavicipitaceae incertae sedis</taxon>
        <taxon>'Torrubiella' clade</taxon>
    </lineage>
</organism>
<feature type="transmembrane region" description="Helical" evidence="6">
    <location>
        <begin position="398"/>
        <end position="419"/>
    </location>
</feature>
<accession>A0A0A1T947</accession>
<name>A0A0A1T947_9HYPO</name>
<dbReference type="EMBL" id="CDHN01000001">
    <property type="protein sequence ID" value="CEJ82660.1"/>
    <property type="molecule type" value="Genomic_DNA"/>
</dbReference>
<dbReference type="InterPro" id="IPR011701">
    <property type="entry name" value="MFS"/>
</dbReference>
<feature type="region of interest" description="Disordered" evidence="5">
    <location>
        <begin position="269"/>
        <end position="292"/>
    </location>
</feature>
<dbReference type="HOGENOM" id="CLU_008455_13_0_1"/>
<dbReference type="GO" id="GO:0005886">
    <property type="term" value="C:plasma membrane"/>
    <property type="evidence" value="ECO:0007669"/>
    <property type="project" value="TreeGrafter"/>
</dbReference>
<evidence type="ECO:0000256" key="3">
    <source>
        <dbReference type="ARBA" id="ARBA00022989"/>
    </source>
</evidence>
<evidence type="ECO:0000313" key="8">
    <source>
        <dbReference type="Proteomes" id="UP000039046"/>
    </source>
</evidence>
<proteinExistence type="predicted"/>
<evidence type="ECO:0008006" key="9">
    <source>
        <dbReference type="Google" id="ProtNLM"/>
    </source>
</evidence>
<sequence length="585" mass="63554">MAASKSSLGVLGVKEGERVPGTTRYFGEDPNAHLSISETANLKKDPKTGIILTPQPSDDPNDPLNWPIGKRDLITFVLCWAGILATCLGSILAANTIKLKVDIFRSSKLSITDIVVLTGYFLLGAGAAAIFFVPSGRIWGKRHLFVIGLALVVVSSAWAGGVGNDYKSMIGARVVQGIACAPFESMLNAAVGDLYFVHERGWRMAFANLAIFGSAFFTPIVTGKITASLSFYWTMNLVAIFSGVTFPAVILLCPETAYRRASKYNTDFGSGTTSGGEEPKGEEEAPPATAPATGERLEYPGIGVNGLILLPSLRPQPIGNASTPKKTFWESLSFFDGTKTDDNYFMLLFRPFFLIANPTFIWACLIQGTMIGWTVFIGVILGALFIGPPYFWGEVYAGYAYAPGFIGALVAFVICGVLADPLTAYLTKKNGGLYEPEFRLFLIIPMIITGAIGLFGFAMVGGEVFSGRYSYMVPLTFFGFEVCSMVIGTVGSALYVVDAYRDISVEGFTLMIIFKNFFSYMLTYFAVDWLAVDIKRTMLIVSGVQIAICLTTIPLYFFGKRCRAFFHRHDVFAPLNALGDMLSGK</sequence>
<dbReference type="STRING" id="1531966.A0A0A1T947"/>
<dbReference type="SUPFAM" id="SSF103473">
    <property type="entry name" value="MFS general substrate transporter"/>
    <property type="match status" value="1"/>
</dbReference>